<dbReference type="InterPro" id="IPR043128">
    <property type="entry name" value="Rev_trsase/Diguanyl_cyclase"/>
</dbReference>
<dbReference type="SMART" id="SM00091">
    <property type="entry name" value="PAS"/>
    <property type="match status" value="6"/>
</dbReference>
<name>A0A6F8VFF8_9PROT</name>
<dbReference type="InterPro" id="IPR013767">
    <property type="entry name" value="PAS_fold"/>
</dbReference>
<keyword evidence="3 6" id="KW-0812">Transmembrane</keyword>
<dbReference type="Gene3D" id="2.10.70.100">
    <property type="match status" value="1"/>
</dbReference>
<dbReference type="PROSITE" id="PS50112">
    <property type="entry name" value="PAS"/>
    <property type="match status" value="4"/>
</dbReference>
<organism evidence="10 11">
    <name type="scientific">Sulfurimicrobium lacus</name>
    <dbReference type="NCBI Taxonomy" id="2715678"/>
    <lineage>
        <taxon>Bacteria</taxon>
        <taxon>Pseudomonadati</taxon>
        <taxon>Pseudomonadota</taxon>
        <taxon>Betaproteobacteria</taxon>
        <taxon>Nitrosomonadales</taxon>
        <taxon>Sulfuricellaceae</taxon>
        <taxon>Sulfurimicrobium</taxon>
    </lineage>
</organism>
<dbReference type="InterPro" id="IPR003018">
    <property type="entry name" value="GAF"/>
</dbReference>
<dbReference type="SUPFAM" id="SSF55781">
    <property type="entry name" value="GAF domain-like"/>
    <property type="match status" value="1"/>
</dbReference>
<dbReference type="EMBL" id="AP022853">
    <property type="protein sequence ID" value="BCB27837.1"/>
    <property type="molecule type" value="Genomic_DNA"/>
</dbReference>
<evidence type="ECO:0000256" key="3">
    <source>
        <dbReference type="ARBA" id="ARBA00022692"/>
    </source>
</evidence>
<dbReference type="GO" id="GO:0005886">
    <property type="term" value="C:plasma membrane"/>
    <property type="evidence" value="ECO:0007669"/>
    <property type="project" value="UniProtKB-SubCell"/>
</dbReference>
<evidence type="ECO:0000259" key="9">
    <source>
        <dbReference type="PROSITE" id="PS50887"/>
    </source>
</evidence>
<dbReference type="SMART" id="SM00065">
    <property type="entry name" value="GAF"/>
    <property type="match status" value="1"/>
</dbReference>
<feature type="transmembrane region" description="Helical" evidence="6">
    <location>
        <begin position="37"/>
        <end position="54"/>
    </location>
</feature>
<feature type="transmembrane region" description="Helical" evidence="6">
    <location>
        <begin position="60"/>
        <end position="91"/>
    </location>
</feature>
<evidence type="ECO:0000259" key="8">
    <source>
        <dbReference type="PROSITE" id="PS50113"/>
    </source>
</evidence>
<keyword evidence="5 6" id="KW-0472">Membrane</keyword>
<feature type="transmembrane region" description="Helical" evidence="6">
    <location>
        <begin position="184"/>
        <end position="203"/>
    </location>
</feature>
<sequence>MHPVNAGLIRVVVLALAYFVAGWLGLQIPYVGSHITLVWLPTGIAVAGLLRWGWGVWPGVLLGAFFVNLSIGSPVLLAASIAVGNTLGPLLTTAWLKRAKFHGAFDRRRDVGTFISAASAGMTVSASCGVASLHLAGLMPYESTGSAWLSWWMGDTVGVLLAASFLLTLSRKNVEQQIHSRRELLLWALVAGPMAWLAFIYNYEQMGRSLPLVFLTLPLVAWIALRFGSTGAGLAGLGFSVLAAWGTAVGFSPFLLSDVHTSLFLLWSYMATTVLTGLLITALQAERLLAESTLRESEEKLRGLYELSPLGIALTDMKGRYVEFNEAFRDICGYPAEELKALDYWTLTPRKYEAEEARQLESLERNGRYGPYEKEYVRKDGSAVSLRLNGTLVSGNDGQKYIWSIVEDITERKAAEDELRKLSTVIEQSPASIVITDLDGTIQYVNPKFVEVTGYQPEEAIGCNPRILKSGLTPMETYQNLWQTIADGMVWHGELINKRKNSELYWEEVHLSPVKNAAGVSTHYVAVKIEITERKRSEETIRQNEARFRYMLETSPIAVRIASSSGRRVLFANQRYAELIDSVPDDVIGVDPKAYYARPEEYEEVLARLSRGDGVTNKLVELRMSGGKRKWALASYLTLEYGNESAVLGWFYDITERTQMETALRDSQARLVAAQQIARLGYWELDLATNRLWWSEEIFRIFEIDADSFGASYEAFLAAIHPDDRQAVNQAYLDSLENKASYEIEHRLLLPDGRVKYVHERCETEFGQDGKALRSMGTVQDITDRKLAETALQRSEGTSRALINATMETAILLDEEGTIIAINEVGAHRLLKEQHEIVGANFYALLPPDLAQSRKSFAAKVFQSGTAAHFQDIRDGIRFDINAYPVFDADGKVVNLAVYAADVTEQYQLQGVDQLQHGIDQQVLRGQSIQQIFEFICVEVARIFGYPYIWLGRKEPQGVVTIMADAGPACGYRGELESVGVRWDDTPQGKGPTGTTIRTGQAQVFNLSDAGFQPWRDSARRHNLKAILGLPLIIRGEIYGAFTVYSQHEHSFDDPDVLQHLSGIASRICVALETARDQQQVMLLSTALSATANGVFITDNSGRILWLNKAFTVLTGFGERDALGATPRILNSGKQDSTFVEKMWRDILRGDVWRNEMVDRRKDGSEFFVRQTITPMRDAHGAVSHFIAILEDISAEKEAEARIEHMAHYDSLTNLPNRALFLDRLRQTLASAKRASHPGALMFLDLDRFKSVNDTLGHHAGDVLLQQAATRIRACVRESDTVARLAGDEFTVILPEITVEEDAARVAEKILAVFAPPFDLDGHEVFISTSIGIALFPRDAADEDKMLKRADVAMYAAKAEGRNKFAFYREG</sequence>
<dbReference type="SMART" id="SM00267">
    <property type="entry name" value="GGDEF"/>
    <property type="match status" value="1"/>
</dbReference>
<feature type="domain" description="PAS" evidence="7">
    <location>
        <begin position="1080"/>
        <end position="1151"/>
    </location>
</feature>
<dbReference type="PANTHER" id="PTHR44757">
    <property type="entry name" value="DIGUANYLATE CYCLASE DGCP"/>
    <property type="match status" value="1"/>
</dbReference>
<dbReference type="InterPro" id="IPR035965">
    <property type="entry name" value="PAS-like_dom_sf"/>
</dbReference>
<feature type="domain" description="PAS" evidence="7">
    <location>
        <begin position="297"/>
        <end position="339"/>
    </location>
</feature>
<dbReference type="NCBIfam" id="TIGR00254">
    <property type="entry name" value="GGDEF"/>
    <property type="match status" value="1"/>
</dbReference>
<evidence type="ECO:0000313" key="10">
    <source>
        <dbReference type="EMBL" id="BCB27837.1"/>
    </source>
</evidence>
<dbReference type="Pfam" id="PF13185">
    <property type="entry name" value="GAF_2"/>
    <property type="match status" value="1"/>
</dbReference>
<dbReference type="InterPro" id="IPR001610">
    <property type="entry name" value="PAC"/>
</dbReference>
<evidence type="ECO:0000256" key="2">
    <source>
        <dbReference type="ARBA" id="ARBA00022475"/>
    </source>
</evidence>
<dbReference type="CDD" id="cd00130">
    <property type="entry name" value="PAS"/>
    <property type="match status" value="6"/>
</dbReference>
<feature type="transmembrane region" description="Helical" evidence="6">
    <location>
        <begin position="262"/>
        <end position="283"/>
    </location>
</feature>
<dbReference type="Pfam" id="PF00989">
    <property type="entry name" value="PAS"/>
    <property type="match status" value="1"/>
</dbReference>
<dbReference type="InterPro" id="IPR029016">
    <property type="entry name" value="GAF-like_dom_sf"/>
</dbReference>
<comment type="subcellular location">
    <subcellularLocation>
        <location evidence="1">Cell membrane</location>
        <topology evidence="1">Multi-pass membrane protein</topology>
    </subcellularLocation>
</comment>
<dbReference type="Pfam" id="PF08448">
    <property type="entry name" value="PAS_4"/>
    <property type="match status" value="2"/>
</dbReference>
<dbReference type="InterPro" id="IPR013655">
    <property type="entry name" value="PAS_fold_3"/>
</dbReference>
<feature type="transmembrane region" description="Helical" evidence="6">
    <location>
        <begin position="148"/>
        <end position="169"/>
    </location>
</feature>
<dbReference type="Pfam" id="PF13426">
    <property type="entry name" value="PAS_9"/>
    <property type="match status" value="2"/>
</dbReference>
<feature type="domain" description="PAC" evidence="8">
    <location>
        <begin position="370"/>
        <end position="421"/>
    </location>
</feature>
<dbReference type="InterPro" id="IPR000160">
    <property type="entry name" value="GGDEF_dom"/>
</dbReference>
<dbReference type="Gene3D" id="3.30.450.20">
    <property type="entry name" value="PAS domain"/>
    <property type="match status" value="6"/>
</dbReference>
<evidence type="ECO:0000256" key="4">
    <source>
        <dbReference type="ARBA" id="ARBA00022989"/>
    </source>
</evidence>
<feature type="domain" description="PAC" evidence="8">
    <location>
        <begin position="489"/>
        <end position="543"/>
    </location>
</feature>
<evidence type="ECO:0000256" key="5">
    <source>
        <dbReference type="ARBA" id="ARBA00023136"/>
    </source>
</evidence>
<feature type="domain" description="GGDEF" evidence="9">
    <location>
        <begin position="1237"/>
        <end position="1370"/>
    </location>
</feature>
<dbReference type="KEGG" id="slac:SKTS_27230"/>
<dbReference type="PANTHER" id="PTHR44757:SF2">
    <property type="entry name" value="BIOFILM ARCHITECTURE MAINTENANCE PROTEIN MBAA"/>
    <property type="match status" value="1"/>
</dbReference>
<dbReference type="Pfam" id="PF08447">
    <property type="entry name" value="PAS_3"/>
    <property type="match status" value="1"/>
</dbReference>
<protein>
    <recommendedName>
        <fullName evidence="12">Diguanylate cyclase</fullName>
    </recommendedName>
</protein>
<feature type="domain" description="PAS" evidence="7">
    <location>
        <begin position="544"/>
        <end position="611"/>
    </location>
</feature>
<dbReference type="InterPro" id="IPR000700">
    <property type="entry name" value="PAS-assoc_C"/>
</dbReference>
<feature type="transmembrane region" description="Helical" evidence="6">
    <location>
        <begin position="6"/>
        <end position="25"/>
    </location>
</feature>
<evidence type="ECO:0008006" key="12">
    <source>
        <dbReference type="Google" id="ProtNLM"/>
    </source>
</evidence>
<feature type="domain" description="PAC" evidence="8">
    <location>
        <begin position="742"/>
        <end position="794"/>
    </location>
</feature>
<dbReference type="GO" id="GO:0006355">
    <property type="term" value="P:regulation of DNA-templated transcription"/>
    <property type="evidence" value="ECO:0007669"/>
    <property type="project" value="InterPro"/>
</dbReference>
<evidence type="ECO:0000259" key="7">
    <source>
        <dbReference type="PROSITE" id="PS50112"/>
    </source>
</evidence>
<dbReference type="FunFam" id="3.30.70.270:FF:000001">
    <property type="entry name" value="Diguanylate cyclase domain protein"/>
    <property type="match status" value="1"/>
</dbReference>
<dbReference type="Gene3D" id="3.30.450.40">
    <property type="match status" value="1"/>
</dbReference>
<dbReference type="SUPFAM" id="SSF55073">
    <property type="entry name" value="Nucleotide cyclase"/>
    <property type="match status" value="1"/>
</dbReference>
<dbReference type="Proteomes" id="UP000502260">
    <property type="component" value="Chromosome"/>
</dbReference>
<dbReference type="PROSITE" id="PS50887">
    <property type="entry name" value="GGDEF"/>
    <property type="match status" value="1"/>
</dbReference>
<keyword evidence="2" id="KW-1003">Cell membrane</keyword>
<reference evidence="11" key="1">
    <citation type="submission" date="2020-03" db="EMBL/GenBank/DDBJ databases">
        <title>Complete genome sequence of sulfur-oxidizing bacterium skT11.</title>
        <authorList>
            <person name="Kanda M."/>
            <person name="Kojima H."/>
            <person name="Fukui M."/>
        </authorList>
    </citation>
    <scope>NUCLEOTIDE SEQUENCE [LARGE SCALE GENOMIC DNA]</scope>
    <source>
        <strain evidence="11">skT11</strain>
    </source>
</reference>
<evidence type="ECO:0000256" key="6">
    <source>
        <dbReference type="SAM" id="Phobius"/>
    </source>
</evidence>
<dbReference type="SMART" id="SM00086">
    <property type="entry name" value="PAC"/>
    <property type="match status" value="5"/>
</dbReference>
<feature type="domain" description="PAS" evidence="7">
    <location>
        <begin position="418"/>
        <end position="462"/>
    </location>
</feature>
<keyword evidence="11" id="KW-1185">Reference proteome</keyword>
<evidence type="ECO:0000313" key="11">
    <source>
        <dbReference type="Proteomes" id="UP000502260"/>
    </source>
</evidence>
<dbReference type="Pfam" id="PF05231">
    <property type="entry name" value="MASE1"/>
    <property type="match status" value="1"/>
</dbReference>
<dbReference type="PROSITE" id="PS50113">
    <property type="entry name" value="PAC"/>
    <property type="match status" value="4"/>
</dbReference>
<feature type="transmembrane region" description="Helical" evidence="6">
    <location>
        <begin position="111"/>
        <end position="136"/>
    </location>
</feature>
<dbReference type="CDD" id="cd01949">
    <property type="entry name" value="GGDEF"/>
    <property type="match status" value="1"/>
</dbReference>
<dbReference type="SUPFAM" id="SSF55785">
    <property type="entry name" value="PYP-like sensor domain (PAS domain)"/>
    <property type="match status" value="6"/>
</dbReference>
<proteinExistence type="predicted"/>
<dbReference type="InterPro" id="IPR000014">
    <property type="entry name" value="PAS"/>
</dbReference>
<keyword evidence="4 6" id="KW-1133">Transmembrane helix</keyword>
<gene>
    <name evidence="10" type="ORF">SKTS_27230</name>
</gene>
<dbReference type="InterPro" id="IPR029787">
    <property type="entry name" value="Nucleotide_cyclase"/>
</dbReference>
<dbReference type="InterPro" id="IPR013656">
    <property type="entry name" value="PAS_4"/>
</dbReference>
<dbReference type="InterPro" id="IPR007895">
    <property type="entry name" value="MASE1"/>
</dbReference>
<feature type="transmembrane region" description="Helical" evidence="6">
    <location>
        <begin position="234"/>
        <end position="256"/>
    </location>
</feature>
<accession>A0A6F8VFF8</accession>
<dbReference type="NCBIfam" id="TIGR00229">
    <property type="entry name" value="sensory_box"/>
    <property type="match status" value="5"/>
</dbReference>
<dbReference type="Pfam" id="PF00990">
    <property type="entry name" value="GGDEF"/>
    <property type="match status" value="1"/>
</dbReference>
<feature type="domain" description="PAC" evidence="8">
    <location>
        <begin position="1153"/>
        <end position="1205"/>
    </location>
</feature>
<evidence type="ECO:0000256" key="1">
    <source>
        <dbReference type="ARBA" id="ARBA00004651"/>
    </source>
</evidence>
<dbReference type="Gene3D" id="3.30.70.270">
    <property type="match status" value="1"/>
</dbReference>
<dbReference type="GO" id="GO:0003824">
    <property type="term" value="F:catalytic activity"/>
    <property type="evidence" value="ECO:0007669"/>
    <property type="project" value="UniProtKB-ARBA"/>
</dbReference>
<dbReference type="InterPro" id="IPR052155">
    <property type="entry name" value="Biofilm_reg_signaling"/>
</dbReference>